<sequence length="50" mass="5870">MVWQHRWSVCCKPSKCHLTEQEGLPPFLARPASMSLLFVRLKSWMVPKTK</sequence>
<dbReference type="AlphaFoldDB" id="A0A2P2IUR3"/>
<organism evidence="1">
    <name type="scientific">Rhizophora mucronata</name>
    <name type="common">Asiatic mangrove</name>
    <dbReference type="NCBI Taxonomy" id="61149"/>
    <lineage>
        <taxon>Eukaryota</taxon>
        <taxon>Viridiplantae</taxon>
        <taxon>Streptophyta</taxon>
        <taxon>Embryophyta</taxon>
        <taxon>Tracheophyta</taxon>
        <taxon>Spermatophyta</taxon>
        <taxon>Magnoliopsida</taxon>
        <taxon>eudicotyledons</taxon>
        <taxon>Gunneridae</taxon>
        <taxon>Pentapetalae</taxon>
        <taxon>rosids</taxon>
        <taxon>fabids</taxon>
        <taxon>Malpighiales</taxon>
        <taxon>Rhizophoraceae</taxon>
        <taxon>Rhizophora</taxon>
    </lineage>
</organism>
<reference evidence="1" key="1">
    <citation type="submission" date="2018-02" db="EMBL/GenBank/DDBJ databases">
        <title>Rhizophora mucronata_Transcriptome.</title>
        <authorList>
            <person name="Meera S.P."/>
            <person name="Sreeshan A."/>
            <person name="Augustine A."/>
        </authorList>
    </citation>
    <scope>NUCLEOTIDE SEQUENCE</scope>
    <source>
        <tissue evidence="1">Leaf</tissue>
    </source>
</reference>
<dbReference type="EMBL" id="GGEC01004450">
    <property type="protein sequence ID" value="MBW84933.1"/>
    <property type="molecule type" value="Transcribed_RNA"/>
</dbReference>
<accession>A0A2P2IUR3</accession>
<evidence type="ECO:0000313" key="1">
    <source>
        <dbReference type="EMBL" id="MBW84933.1"/>
    </source>
</evidence>
<protein>
    <submittedName>
        <fullName evidence="1">Uncharacterized protein</fullName>
    </submittedName>
</protein>
<proteinExistence type="predicted"/>
<name>A0A2P2IUR3_RHIMU</name>